<feature type="signal peptide" evidence="1">
    <location>
        <begin position="1"/>
        <end position="16"/>
    </location>
</feature>
<organism evidence="2 3">
    <name type="scientific">Dreissena polymorpha</name>
    <name type="common">Zebra mussel</name>
    <name type="synonym">Mytilus polymorpha</name>
    <dbReference type="NCBI Taxonomy" id="45954"/>
    <lineage>
        <taxon>Eukaryota</taxon>
        <taxon>Metazoa</taxon>
        <taxon>Spiralia</taxon>
        <taxon>Lophotrochozoa</taxon>
        <taxon>Mollusca</taxon>
        <taxon>Bivalvia</taxon>
        <taxon>Autobranchia</taxon>
        <taxon>Heteroconchia</taxon>
        <taxon>Euheterodonta</taxon>
        <taxon>Imparidentia</taxon>
        <taxon>Neoheterodontei</taxon>
        <taxon>Myida</taxon>
        <taxon>Dreissenoidea</taxon>
        <taxon>Dreissenidae</taxon>
        <taxon>Dreissena</taxon>
    </lineage>
</organism>
<dbReference type="Proteomes" id="UP000828390">
    <property type="component" value="Unassembled WGS sequence"/>
</dbReference>
<keyword evidence="1" id="KW-0732">Signal</keyword>
<dbReference type="InterPro" id="IPR006150">
    <property type="entry name" value="Cys_repeat_1"/>
</dbReference>
<proteinExistence type="predicted"/>
<sequence>MLCLTAFNSLLSDVLCTFGPHQSHWQEPFENPHACPDGGYSQLKCRPDPHFQDCGPGFECIKNPILFKMDQTFYGVCCPIPQKCPPGLIEGPKCHYNKHCPGKFTCHNGWCCKDHRHLMPPRVFLDKFPKGVSTKHVEFAPHLPRVHLNSLHPPIVKLEQPMLVPTQQQGSHIRCPHGSGSAHACSQSQGCKGGEKCVNGICCQIPSRF</sequence>
<feature type="chain" id="PRO_5039074074" description="WAP domain-containing protein" evidence="1">
    <location>
        <begin position="17"/>
        <end position="209"/>
    </location>
</feature>
<reference evidence="2" key="1">
    <citation type="journal article" date="2019" name="bioRxiv">
        <title>The Genome of the Zebra Mussel, Dreissena polymorpha: A Resource for Invasive Species Research.</title>
        <authorList>
            <person name="McCartney M.A."/>
            <person name="Auch B."/>
            <person name="Kono T."/>
            <person name="Mallez S."/>
            <person name="Zhang Y."/>
            <person name="Obille A."/>
            <person name="Becker A."/>
            <person name="Abrahante J.E."/>
            <person name="Garbe J."/>
            <person name="Badalamenti J.P."/>
            <person name="Herman A."/>
            <person name="Mangelson H."/>
            <person name="Liachko I."/>
            <person name="Sullivan S."/>
            <person name="Sone E.D."/>
            <person name="Koren S."/>
            <person name="Silverstein K.A.T."/>
            <person name="Beckman K.B."/>
            <person name="Gohl D.M."/>
        </authorList>
    </citation>
    <scope>NUCLEOTIDE SEQUENCE</scope>
    <source>
        <strain evidence="2">Duluth1</strain>
        <tissue evidence="2">Whole animal</tissue>
    </source>
</reference>
<dbReference type="AlphaFoldDB" id="A0A9D4I3M7"/>
<dbReference type="EMBL" id="JAIWYP010000010">
    <property type="protein sequence ID" value="KAH3746874.1"/>
    <property type="molecule type" value="Genomic_DNA"/>
</dbReference>
<reference evidence="2" key="2">
    <citation type="submission" date="2020-11" db="EMBL/GenBank/DDBJ databases">
        <authorList>
            <person name="McCartney M.A."/>
            <person name="Auch B."/>
            <person name="Kono T."/>
            <person name="Mallez S."/>
            <person name="Becker A."/>
            <person name="Gohl D.M."/>
            <person name="Silverstein K.A.T."/>
            <person name="Koren S."/>
            <person name="Bechman K.B."/>
            <person name="Herman A."/>
            <person name="Abrahante J.E."/>
            <person name="Garbe J."/>
        </authorList>
    </citation>
    <scope>NUCLEOTIDE SEQUENCE</scope>
    <source>
        <strain evidence="2">Duluth1</strain>
        <tissue evidence="2">Whole animal</tissue>
    </source>
</reference>
<protein>
    <recommendedName>
        <fullName evidence="4">WAP domain-containing protein</fullName>
    </recommendedName>
</protein>
<dbReference type="SMART" id="SM00289">
    <property type="entry name" value="WR1"/>
    <property type="match status" value="3"/>
</dbReference>
<name>A0A9D4I3M7_DREPO</name>
<accession>A0A9D4I3M7</accession>
<evidence type="ECO:0000313" key="2">
    <source>
        <dbReference type="EMBL" id="KAH3746874.1"/>
    </source>
</evidence>
<comment type="caution">
    <text evidence="2">The sequence shown here is derived from an EMBL/GenBank/DDBJ whole genome shotgun (WGS) entry which is preliminary data.</text>
</comment>
<evidence type="ECO:0008006" key="4">
    <source>
        <dbReference type="Google" id="ProtNLM"/>
    </source>
</evidence>
<evidence type="ECO:0000313" key="3">
    <source>
        <dbReference type="Proteomes" id="UP000828390"/>
    </source>
</evidence>
<gene>
    <name evidence="2" type="ORF">DPMN_181291</name>
</gene>
<evidence type="ECO:0000256" key="1">
    <source>
        <dbReference type="SAM" id="SignalP"/>
    </source>
</evidence>
<keyword evidence="3" id="KW-1185">Reference proteome</keyword>